<gene>
    <name evidence="1" type="ORF">DWX04_09655</name>
</gene>
<name>A0A412QT02_PHOVU</name>
<evidence type="ECO:0000313" key="1">
    <source>
        <dbReference type="EMBL" id="RGT94090.1"/>
    </source>
</evidence>
<dbReference type="AlphaFoldDB" id="A0A412QT02"/>
<accession>A0A412QT02</accession>
<proteinExistence type="predicted"/>
<protein>
    <submittedName>
        <fullName evidence="1">Uncharacterized protein</fullName>
    </submittedName>
</protein>
<organism evidence="1 2">
    <name type="scientific">Phocaeicola vulgatus</name>
    <name type="common">Bacteroides vulgatus</name>
    <dbReference type="NCBI Taxonomy" id="821"/>
    <lineage>
        <taxon>Bacteria</taxon>
        <taxon>Pseudomonadati</taxon>
        <taxon>Bacteroidota</taxon>
        <taxon>Bacteroidia</taxon>
        <taxon>Bacteroidales</taxon>
        <taxon>Bacteroidaceae</taxon>
        <taxon>Phocaeicola</taxon>
    </lineage>
</organism>
<dbReference type="EMBL" id="QRXI01000010">
    <property type="protein sequence ID" value="RGT94090.1"/>
    <property type="molecule type" value="Genomic_DNA"/>
</dbReference>
<dbReference type="Proteomes" id="UP000283833">
    <property type="component" value="Unassembled WGS sequence"/>
</dbReference>
<comment type="caution">
    <text evidence="1">The sequence shown here is derived from an EMBL/GenBank/DDBJ whole genome shotgun (WGS) entry which is preliminary data.</text>
</comment>
<evidence type="ECO:0000313" key="2">
    <source>
        <dbReference type="Proteomes" id="UP000283833"/>
    </source>
</evidence>
<reference evidence="1 2" key="1">
    <citation type="submission" date="2018-08" db="EMBL/GenBank/DDBJ databases">
        <title>A genome reference for cultivated species of the human gut microbiota.</title>
        <authorList>
            <person name="Zou Y."/>
            <person name="Xue W."/>
            <person name="Luo G."/>
        </authorList>
    </citation>
    <scope>NUCLEOTIDE SEQUENCE [LARGE SCALE GENOMIC DNA]</scope>
    <source>
        <strain evidence="1 2">AF18-14</strain>
    </source>
</reference>
<sequence>MKTYVFTYATSLGSNEEVKILLDSINQIKDWRYDSMNAFFLKSSSAAEELADMIISQKPNVRFFITEITSNRQGWLPNEAWEFLKEQD</sequence>
<dbReference type="RefSeq" id="WP_117852888.1">
    <property type="nucleotide sequence ID" value="NZ_DAWEFW010000060.1"/>
</dbReference>